<sequence length="39" mass="4609">FWEIERRTSSFANSFSNVALETAQNWLEAFAVYHNSRQT</sequence>
<dbReference type="EMBL" id="JBEDNW010000001">
    <property type="protein sequence ID" value="MEZ3166288.1"/>
    <property type="molecule type" value="Genomic_DNA"/>
</dbReference>
<evidence type="ECO:0000313" key="3">
    <source>
        <dbReference type="EMBL" id="MEZ3169026.1"/>
    </source>
</evidence>
<evidence type="ECO:0000313" key="4">
    <source>
        <dbReference type="Proteomes" id="UP001567571"/>
    </source>
</evidence>
<evidence type="ECO:0000313" key="1">
    <source>
        <dbReference type="EMBL" id="MEZ3166288.1"/>
    </source>
</evidence>
<dbReference type="Proteomes" id="UP001567571">
    <property type="component" value="Unassembled WGS sequence"/>
</dbReference>
<comment type="caution">
    <text evidence="3">The sequence shown here is derived from an EMBL/GenBank/DDBJ whole genome shotgun (WGS) entry which is preliminary data.</text>
</comment>
<protein>
    <submittedName>
        <fullName evidence="3">IS6 family transposase</fullName>
    </submittedName>
</protein>
<dbReference type="EMBL" id="JBEDNW010000010">
    <property type="protein sequence ID" value="MEZ3168816.1"/>
    <property type="molecule type" value="Genomic_DNA"/>
</dbReference>
<reference evidence="3 4" key="1">
    <citation type="submission" date="2024-06" db="EMBL/GenBank/DDBJ databases">
        <title>Halorubrum miltondacostae sp. nov., a potential PHA producer isolated from an inland solar saltern in Rio Maior, Portugal.</title>
        <authorList>
            <person name="Albuquerque L."/>
            <person name="Viver T."/>
            <person name="Barroso C."/>
            <person name="Claudino R."/>
            <person name="Galvan M."/>
            <person name="Simoes G."/>
            <person name="Lobo Da Cunha A."/>
            <person name="Egas C."/>
        </authorList>
    </citation>
    <scope>NUCLEOTIDE SEQUENCE [LARGE SCALE GENOMIC DNA]</scope>
    <source>
        <strain evidence="3 4">DSM 18646</strain>
    </source>
</reference>
<organism evidence="3 4">
    <name type="scientific">Halorubrum ejinorense</name>
    <dbReference type="NCBI Taxonomy" id="425309"/>
    <lineage>
        <taxon>Archaea</taxon>
        <taxon>Methanobacteriati</taxon>
        <taxon>Methanobacteriota</taxon>
        <taxon>Stenosarchaea group</taxon>
        <taxon>Halobacteria</taxon>
        <taxon>Halobacteriales</taxon>
        <taxon>Haloferacaceae</taxon>
        <taxon>Halorubrum</taxon>
    </lineage>
</organism>
<dbReference type="EMBL" id="JBEDNW010000014">
    <property type="protein sequence ID" value="MEZ3169026.1"/>
    <property type="molecule type" value="Genomic_DNA"/>
</dbReference>
<accession>A0ABV4IR39</accession>
<evidence type="ECO:0000313" key="2">
    <source>
        <dbReference type="EMBL" id="MEZ3168816.1"/>
    </source>
</evidence>
<proteinExistence type="predicted"/>
<feature type="non-terminal residue" evidence="3">
    <location>
        <position position="1"/>
    </location>
</feature>
<keyword evidence="4" id="KW-1185">Reference proteome</keyword>
<gene>
    <name evidence="1" type="ORF">ABNG02_02960</name>
    <name evidence="2" type="ORF">ABNG02_15990</name>
    <name evidence="3" type="ORF">ABNG02_17075</name>
</gene>
<name>A0ABV4IR39_9EURY</name>